<feature type="transmembrane region" description="Helical" evidence="1">
    <location>
        <begin position="164"/>
        <end position="182"/>
    </location>
</feature>
<feature type="transmembrane region" description="Helical" evidence="1">
    <location>
        <begin position="17"/>
        <end position="36"/>
    </location>
</feature>
<feature type="transmembrane region" description="Helical" evidence="1">
    <location>
        <begin position="124"/>
        <end position="144"/>
    </location>
</feature>
<keyword evidence="1" id="KW-0472">Membrane</keyword>
<keyword evidence="3" id="KW-0813">Transport</keyword>
<feature type="domain" description="Potassium channel" evidence="2">
    <location>
        <begin position="148"/>
        <end position="212"/>
    </location>
</feature>
<dbReference type="GO" id="GO:0034220">
    <property type="term" value="P:monoatomic ion transmembrane transport"/>
    <property type="evidence" value="ECO:0007669"/>
    <property type="project" value="UniProtKB-KW"/>
</dbReference>
<keyword evidence="1" id="KW-1133">Transmembrane helix</keyword>
<protein>
    <submittedName>
        <fullName evidence="3">Two pore domain potassium channel family protein</fullName>
    </submittedName>
</protein>
<evidence type="ECO:0000256" key="1">
    <source>
        <dbReference type="SAM" id="Phobius"/>
    </source>
</evidence>
<evidence type="ECO:0000259" key="2">
    <source>
        <dbReference type="Pfam" id="PF07885"/>
    </source>
</evidence>
<reference evidence="3 4" key="1">
    <citation type="submission" date="2020-11" db="EMBL/GenBank/DDBJ databases">
        <title>Winogradskyella marina sp. nov., isolated from marine sediment.</title>
        <authorList>
            <person name="Bo J."/>
            <person name="Wang S."/>
            <person name="Song X."/>
            <person name="Du Z."/>
        </authorList>
    </citation>
    <scope>NUCLEOTIDE SEQUENCE [LARGE SCALE GENOMIC DNA]</scope>
    <source>
        <strain evidence="3 4">F6397</strain>
    </source>
</reference>
<feature type="transmembrane region" description="Helical" evidence="1">
    <location>
        <begin position="42"/>
        <end position="60"/>
    </location>
</feature>
<comment type="caution">
    <text evidence="3">The sequence shown here is derived from an EMBL/GenBank/DDBJ whole genome shotgun (WGS) entry which is preliminary data.</text>
</comment>
<organism evidence="3 4">
    <name type="scientific">Winogradskyella marina</name>
    <dbReference type="NCBI Taxonomy" id="2785530"/>
    <lineage>
        <taxon>Bacteria</taxon>
        <taxon>Pseudomonadati</taxon>
        <taxon>Bacteroidota</taxon>
        <taxon>Flavobacteriia</taxon>
        <taxon>Flavobacteriales</taxon>
        <taxon>Flavobacteriaceae</taxon>
        <taxon>Winogradskyella</taxon>
    </lineage>
</organism>
<name>A0ABS0EKC7_9FLAO</name>
<feature type="transmembrane region" description="Helical" evidence="1">
    <location>
        <begin position="90"/>
        <end position="112"/>
    </location>
</feature>
<feature type="transmembrane region" description="Helical" evidence="1">
    <location>
        <begin position="194"/>
        <end position="216"/>
    </location>
</feature>
<dbReference type="EMBL" id="JADOET010000010">
    <property type="protein sequence ID" value="MBF8150601.1"/>
    <property type="molecule type" value="Genomic_DNA"/>
</dbReference>
<accession>A0ABS0EKC7</accession>
<feature type="transmembrane region" description="Helical" evidence="1">
    <location>
        <begin position="67"/>
        <end position="84"/>
    </location>
</feature>
<gene>
    <name evidence="3" type="ORF">ITJ86_11880</name>
</gene>
<dbReference type="SUPFAM" id="SSF81324">
    <property type="entry name" value="Voltage-gated potassium channels"/>
    <property type="match status" value="1"/>
</dbReference>
<evidence type="ECO:0000313" key="3">
    <source>
        <dbReference type="EMBL" id="MBF8150601.1"/>
    </source>
</evidence>
<dbReference type="Gene3D" id="1.10.287.70">
    <property type="match status" value="1"/>
</dbReference>
<proteinExistence type="predicted"/>
<dbReference type="Proteomes" id="UP000611215">
    <property type="component" value="Unassembled WGS sequence"/>
</dbReference>
<keyword evidence="4" id="KW-1185">Reference proteome</keyword>
<dbReference type="Pfam" id="PF07885">
    <property type="entry name" value="Ion_trans_2"/>
    <property type="match status" value="1"/>
</dbReference>
<evidence type="ECO:0000313" key="4">
    <source>
        <dbReference type="Proteomes" id="UP000611215"/>
    </source>
</evidence>
<dbReference type="InterPro" id="IPR013099">
    <property type="entry name" value="K_chnl_dom"/>
</dbReference>
<dbReference type="RefSeq" id="WP_195871863.1">
    <property type="nucleotide sequence ID" value="NZ_JADOET010000010.1"/>
</dbReference>
<keyword evidence="3" id="KW-0407">Ion channel</keyword>
<sequence length="221" mass="24775">MELQSIINWKNVTRYKYFIALLATFNFLLTPIHMALSGFSPAYVVVINYTLVILSSALLASKKLAKLTTYILGILTLAAIWLELSNENSQLILICRLVFSFLLFACFCVILIRQLLKVKEISLQFILGPLLGFLYLGILGGILFETINFFDSNSFELIKGFSGFSFYYFSFISITTVGYGDITPLTAPSQSLTLVMNIIGQFYLAIVIAVFVGKYINTKSK</sequence>
<keyword evidence="1" id="KW-0812">Transmembrane</keyword>
<keyword evidence="3" id="KW-0406">Ion transport</keyword>